<accession>A0A0D3BQ73</accession>
<sequence length="77" mass="9251">MTGAKLIQVWPLEDETRFMKTRKDNLRSRLLRMYHPVPDLELFIQCHDIPQIWRRDYRPRRGVNVLQSSITVAMTVL</sequence>
<dbReference type="InterPro" id="IPR006598">
    <property type="entry name" value="CAP10"/>
</dbReference>
<reference evidence="2" key="2">
    <citation type="submission" date="2015-03" db="UniProtKB">
        <authorList>
            <consortium name="EnsemblPlants"/>
        </authorList>
    </citation>
    <scope>IDENTIFICATION</scope>
</reference>
<evidence type="ECO:0000313" key="3">
    <source>
        <dbReference type="Proteomes" id="UP000032141"/>
    </source>
</evidence>
<evidence type="ECO:0000259" key="1">
    <source>
        <dbReference type="Pfam" id="PF05686"/>
    </source>
</evidence>
<dbReference type="Gramene" id="Bo4g025010.1">
    <property type="protein sequence ID" value="Bo4g025010.1"/>
    <property type="gene ID" value="Bo4g025010"/>
</dbReference>
<organism evidence="2 3">
    <name type="scientific">Brassica oleracea var. oleracea</name>
    <dbReference type="NCBI Taxonomy" id="109376"/>
    <lineage>
        <taxon>Eukaryota</taxon>
        <taxon>Viridiplantae</taxon>
        <taxon>Streptophyta</taxon>
        <taxon>Embryophyta</taxon>
        <taxon>Tracheophyta</taxon>
        <taxon>Spermatophyta</taxon>
        <taxon>Magnoliopsida</taxon>
        <taxon>eudicotyledons</taxon>
        <taxon>Gunneridae</taxon>
        <taxon>Pentapetalae</taxon>
        <taxon>rosids</taxon>
        <taxon>malvids</taxon>
        <taxon>Brassicales</taxon>
        <taxon>Brassicaceae</taxon>
        <taxon>Brassiceae</taxon>
        <taxon>Brassica</taxon>
    </lineage>
</organism>
<name>A0A0D3BQ73_BRAOL</name>
<protein>
    <recommendedName>
        <fullName evidence="1">Glycosyl transferase CAP10 domain-containing protein</fullName>
    </recommendedName>
</protein>
<dbReference type="HOGENOM" id="CLU_2641544_0_0_1"/>
<reference evidence="2 3" key="1">
    <citation type="journal article" date="2014" name="Genome Biol.">
        <title>Transcriptome and methylome profiling reveals relics of genome dominance in the mesopolyploid Brassica oleracea.</title>
        <authorList>
            <person name="Parkin I.A."/>
            <person name="Koh C."/>
            <person name="Tang H."/>
            <person name="Robinson S.J."/>
            <person name="Kagale S."/>
            <person name="Clarke W.E."/>
            <person name="Town C.D."/>
            <person name="Nixon J."/>
            <person name="Krishnakumar V."/>
            <person name="Bidwell S.L."/>
            <person name="Denoeud F."/>
            <person name="Belcram H."/>
            <person name="Links M.G."/>
            <person name="Just J."/>
            <person name="Clarke C."/>
            <person name="Bender T."/>
            <person name="Huebert T."/>
            <person name="Mason A.S."/>
            <person name="Pires J.C."/>
            <person name="Barker G."/>
            <person name="Moore J."/>
            <person name="Walley P.G."/>
            <person name="Manoli S."/>
            <person name="Batley J."/>
            <person name="Edwards D."/>
            <person name="Nelson M.N."/>
            <person name="Wang X."/>
            <person name="Paterson A.H."/>
            <person name="King G."/>
            <person name="Bancroft I."/>
            <person name="Chalhoub B."/>
            <person name="Sharpe A.G."/>
        </authorList>
    </citation>
    <scope>NUCLEOTIDE SEQUENCE</scope>
    <source>
        <strain evidence="2 3">cv. TO1000</strain>
    </source>
</reference>
<keyword evidence="3" id="KW-1185">Reference proteome</keyword>
<evidence type="ECO:0000313" key="2">
    <source>
        <dbReference type="EnsemblPlants" id="Bo4g025010.1"/>
    </source>
</evidence>
<dbReference type="Pfam" id="PF05686">
    <property type="entry name" value="Glyco_transf_90"/>
    <property type="match status" value="1"/>
</dbReference>
<dbReference type="AlphaFoldDB" id="A0A0D3BQ73"/>
<feature type="domain" description="Glycosyl transferase CAP10" evidence="1">
    <location>
        <begin position="29"/>
        <end position="59"/>
    </location>
</feature>
<proteinExistence type="predicted"/>
<dbReference type="EnsemblPlants" id="Bo4g025010.1">
    <property type="protein sequence ID" value="Bo4g025010.1"/>
    <property type="gene ID" value="Bo4g025010"/>
</dbReference>
<dbReference type="Proteomes" id="UP000032141">
    <property type="component" value="Chromosome C4"/>
</dbReference>